<dbReference type="Gene3D" id="3.30.1520.10">
    <property type="entry name" value="Phox-like domain"/>
    <property type="match status" value="1"/>
</dbReference>
<dbReference type="CDD" id="cd00174">
    <property type="entry name" value="SH3"/>
    <property type="match status" value="1"/>
</dbReference>
<dbReference type="PROSITE" id="PS50002">
    <property type="entry name" value="SH3"/>
    <property type="match status" value="1"/>
</dbReference>
<dbReference type="Gene3D" id="2.30.30.40">
    <property type="entry name" value="SH3 Domains"/>
    <property type="match status" value="1"/>
</dbReference>
<feature type="compositionally biased region" description="Polar residues" evidence="3">
    <location>
        <begin position="225"/>
        <end position="234"/>
    </location>
</feature>
<feature type="compositionally biased region" description="Low complexity" evidence="3">
    <location>
        <begin position="211"/>
        <end position="224"/>
    </location>
</feature>
<feature type="compositionally biased region" description="Low complexity" evidence="3">
    <location>
        <begin position="122"/>
        <end position="144"/>
    </location>
</feature>
<dbReference type="SMART" id="SM00326">
    <property type="entry name" value="SH3"/>
    <property type="match status" value="1"/>
</dbReference>
<evidence type="ECO:0000259" key="4">
    <source>
        <dbReference type="PROSITE" id="PS50002"/>
    </source>
</evidence>
<feature type="region of interest" description="Disordered" evidence="3">
    <location>
        <begin position="122"/>
        <end position="242"/>
    </location>
</feature>
<evidence type="ECO:0000256" key="1">
    <source>
        <dbReference type="ARBA" id="ARBA00022443"/>
    </source>
</evidence>
<feature type="region of interest" description="Disordered" evidence="3">
    <location>
        <begin position="512"/>
        <end position="570"/>
    </location>
</feature>
<dbReference type="CDD" id="cd06890">
    <property type="entry name" value="PX_Bem1p"/>
    <property type="match status" value="1"/>
</dbReference>
<sequence length="702" mass="79239">MSATLFKSKQFKSKKNLKGLLISPPVLANSTSALLQSAPLKQTVVLRAIYDFRAESECELTVSCGDYLKLLDKPGDGWLYVQILEKYDCKGLVPASYVDIEVNDTQNPVTRDWLNEKRSEEVVSQQVSVPSSTNTSNFTTPRTTLTPMLNSSTSPKFFQESSGQNSQPSQNTQTTQQQQQSHFQNYNLTSSPMGTKSTSSSTNGSPRKPSGKSQSPVAASSSSVNVDNLKNSLKNKPVPTPLQLNTSAPATVEDDFDFFQKESLIAPSPITSTFKIRTVSITNVLQYDNRFYYRIDFTLENKSKRYIMKTYQDFYNLHINLSILNINEKTLPKLPQPIRKQTKSSLLIRCNELNVYLNKLIKNEFFKTCEELINWLTSNWAANKLEHRMLENMINDDDINQVLLPNSIDMINQGKSKYSTTAPLPPTIHANSASGFELQSPVRANSNVKYSTYMNQMPQRKNSVASSIISGTPGTPRKPFPHSNSSNTLESYSSLIDRYDAAESFTNQSYNNSLSNQVIEQENEKSEETGEEKTQEVVESKKHNSSSSDSDSLFSQSKNTGGPTTPIMESNTSFEENINTSPITPGTPPVNKRNSQQPVQQAEIREIRKESTISPTRVKLNEFVKVKVVLNNQEEDIIVLKVFKRDLHHIDDLKRIVSEKIYKDANLINHYKFELGDITDEYEIMQNLLQNNKVNLMLIRLR</sequence>
<accession>A0A9P0QK64</accession>
<dbReference type="InterPro" id="IPR036871">
    <property type="entry name" value="PX_dom_sf"/>
</dbReference>
<evidence type="ECO:0000313" key="7">
    <source>
        <dbReference type="Proteomes" id="UP000837801"/>
    </source>
</evidence>
<dbReference type="Pfam" id="PF00787">
    <property type="entry name" value="PX"/>
    <property type="match status" value="1"/>
</dbReference>
<feature type="domain" description="SH3" evidence="4">
    <location>
        <begin position="41"/>
        <end position="103"/>
    </location>
</feature>
<evidence type="ECO:0008006" key="8">
    <source>
        <dbReference type="Google" id="ProtNLM"/>
    </source>
</evidence>
<organism evidence="6 7">
    <name type="scientific">[Candida] railenensis</name>
    <dbReference type="NCBI Taxonomy" id="45579"/>
    <lineage>
        <taxon>Eukaryota</taxon>
        <taxon>Fungi</taxon>
        <taxon>Dikarya</taxon>
        <taxon>Ascomycota</taxon>
        <taxon>Saccharomycotina</taxon>
        <taxon>Pichiomycetes</taxon>
        <taxon>Debaryomycetaceae</taxon>
        <taxon>Kurtzmaniella</taxon>
    </lineage>
</organism>
<feature type="region of interest" description="Disordered" evidence="3">
    <location>
        <begin position="456"/>
        <end position="489"/>
    </location>
</feature>
<feature type="compositionally biased region" description="Basic and acidic residues" evidence="3">
    <location>
        <begin position="522"/>
        <end position="542"/>
    </location>
</feature>
<evidence type="ECO:0000313" key="6">
    <source>
        <dbReference type="EMBL" id="CAH2350119.1"/>
    </source>
</evidence>
<dbReference type="EMBL" id="CAKXYY010000001">
    <property type="protein sequence ID" value="CAH2350119.1"/>
    <property type="molecule type" value="Genomic_DNA"/>
</dbReference>
<evidence type="ECO:0000256" key="2">
    <source>
        <dbReference type="PROSITE-ProRule" id="PRU00192"/>
    </source>
</evidence>
<feature type="compositionally biased region" description="Polar residues" evidence="3">
    <location>
        <begin position="559"/>
        <end position="570"/>
    </location>
</feature>
<dbReference type="SUPFAM" id="SSF50044">
    <property type="entry name" value="SH3-domain"/>
    <property type="match status" value="1"/>
</dbReference>
<dbReference type="InterPro" id="IPR035550">
    <property type="entry name" value="Bem1/Scd2_PX"/>
</dbReference>
<reference evidence="6" key="1">
    <citation type="submission" date="2022-03" db="EMBL/GenBank/DDBJ databases">
        <authorList>
            <person name="Legras J.-L."/>
            <person name="Devillers H."/>
            <person name="Grondin C."/>
        </authorList>
    </citation>
    <scope>NUCLEOTIDE SEQUENCE</scope>
    <source>
        <strain evidence="6">CLIB 1423</strain>
    </source>
</reference>
<gene>
    <name evidence="6" type="ORF">CLIB1423_01S02916</name>
</gene>
<dbReference type="Proteomes" id="UP000837801">
    <property type="component" value="Unassembled WGS sequence"/>
</dbReference>
<dbReference type="InterPro" id="IPR001452">
    <property type="entry name" value="SH3_domain"/>
</dbReference>
<dbReference type="PROSITE" id="PS50195">
    <property type="entry name" value="PX"/>
    <property type="match status" value="1"/>
</dbReference>
<feature type="compositionally biased region" description="Polar residues" evidence="3">
    <location>
        <begin position="145"/>
        <end position="156"/>
    </location>
</feature>
<feature type="region of interest" description="Disordered" evidence="3">
    <location>
        <begin position="576"/>
        <end position="595"/>
    </location>
</feature>
<comment type="caution">
    <text evidence="6">The sequence shown here is derived from an EMBL/GenBank/DDBJ whole genome shotgun (WGS) entry which is preliminary data.</text>
</comment>
<proteinExistence type="predicted"/>
<evidence type="ECO:0000256" key="3">
    <source>
        <dbReference type="SAM" id="MobiDB-lite"/>
    </source>
</evidence>
<name>A0A9P0QK64_9ASCO</name>
<feature type="compositionally biased region" description="Low complexity" evidence="3">
    <location>
        <begin position="545"/>
        <end position="558"/>
    </location>
</feature>
<keyword evidence="1 2" id="KW-0728">SH3 domain</keyword>
<feature type="domain" description="PX" evidence="5">
    <location>
        <begin position="271"/>
        <end position="410"/>
    </location>
</feature>
<dbReference type="InterPro" id="IPR001683">
    <property type="entry name" value="PX_dom"/>
</dbReference>
<dbReference type="OrthoDB" id="548867at2759"/>
<dbReference type="GO" id="GO:0035091">
    <property type="term" value="F:phosphatidylinositol binding"/>
    <property type="evidence" value="ECO:0007669"/>
    <property type="project" value="InterPro"/>
</dbReference>
<dbReference type="Pfam" id="PF14604">
    <property type="entry name" value="SH3_9"/>
    <property type="match status" value="1"/>
</dbReference>
<evidence type="ECO:0000259" key="5">
    <source>
        <dbReference type="PROSITE" id="PS50195"/>
    </source>
</evidence>
<keyword evidence="7" id="KW-1185">Reference proteome</keyword>
<dbReference type="InterPro" id="IPR036028">
    <property type="entry name" value="SH3-like_dom_sf"/>
</dbReference>
<feature type="compositionally biased region" description="Polar residues" evidence="3">
    <location>
        <begin position="456"/>
        <end position="473"/>
    </location>
</feature>
<feature type="compositionally biased region" description="Low complexity" evidence="3">
    <location>
        <begin position="159"/>
        <end position="202"/>
    </location>
</feature>
<dbReference type="AlphaFoldDB" id="A0A9P0QK64"/>
<dbReference type="SUPFAM" id="SSF64268">
    <property type="entry name" value="PX domain"/>
    <property type="match status" value="1"/>
</dbReference>
<protein>
    <recommendedName>
        <fullName evidence="8">Bud emergence protein 1</fullName>
    </recommendedName>
</protein>